<keyword evidence="2 5" id="KW-0812">Transmembrane</keyword>
<organism evidence="7 8">
    <name type="scientific">Paractinoplanes rhizophilus</name>
    <dbReference type="NCBI Taxonomy" id="1416877"/>
    <lineage>
        <taxon>Bacteria</taxon>
        <taxon>Bacillati</taxon>
        <taxon>Actinomycetota</taxon>
        <taxon>Actinomycetes</taxon>
        <taxon>Micromonosporales</taxon>
        <taxon>Micromonosporaceae</taxon>
        <taxon>Paractinoplanes</taxon>
    </lineage>
</organism>
<feature type="transmembrane region" description="Helical" evidence="5">
    <location>
        <begin position="189"/>
        <end position="209"/>
    </location>
</feature>
<dbReference type="PROSITE" id="PS50850">
    <property type="entry name" value="MFS"/>
    <property type="match status" value="1"/>
</dbReference>
<keyword evidence="4 5" id="KW-0472">Membrane</keyword>
<feature type="transmembrane region" description="Helical" evidence="5">
    <location>
        <begin position="333"/>
        <end position="351"/>
    </location>
</feature>
<evidence type="ECO:0000256" key="4">
    <source>
        <dbReference type="ARBA" id="ARBA00023136"/>
    </source>
</evidence>
<feature type="transmembrane region" description="Helical" evidence="5">
    <location>
        <begin position="306"/>
        <end position="327"/>
    </location>
</feature>
<protein>
    <submittedName>
        <fullName evidence="7">MFS transporter</fullName>
    </submittedName>
</protein>
<name>A0ABW2HMR5_9ACTN</name>
<feature type="transmembrane region" description="Helical" evidence="5">
    <location>
        <begin position="64"/>
        <end position="81"/>
    </location>
</feature>
<dbReference type="RefSeq" id="WP_378966490.1">
    <property type="nucleotide sequence ID" value="NZ_JBHTBJ010000006.1"/>
</dbReference>
<dbReference type="PANTHER" id="PTHR23531">
    <property type="entry name" value="QUINOLENE RESISTANCE PROTEIN NORA"/>
    <property type="match status" value="1"/>
</dbReference>
<reference evidence="8" key="1">
    <citation type="journal article" date="2019" name="Int. J. Syst. Evol. Microbiol.">
        <title>The Global Catalogue of Microorganisms (GCM) 10K type strain sequencing project: providing services to taxonomists for standard genome sequencing and annotation.</title>
        <authorList>
            <consortium name="The Broad Institute Genomics Platform"/>
            <consortium name="The Broad Institute Genome Sequencing Center for Infectious Disease"/>
            <person name="Wu L."/>
            <person name="Ma J."/>
        </authorList>
    </citation>
    <scope>NUCLEOTIDE SEQUENCE [LARGE SCALE GENOMIC DNA]</scope>
    <source>
        <strain evidence="8">XZYJT-10</strain>
    </source>
</reference>
<comment type="caution">
    <text evidence="7">The sequence shown here is derived from an EMBL/GenBank/DDBJ whole genome shotgun (WGS) entry which is preliminary data.</text>
</comment>
<feature type="transmembrane region" description="Helical" evidence="5">
    <location>
        <begin position="34"/>
        <end position="52"/>
    </location>
</feature>
<evidence type="ECO:0000256" key="2">
    <source>
        <dbReference type="ARBA" id="ARBA00022692"/>
    </source>
</evidence>
<proteinExistence type="predicted"/>
<sequence length="366" mass="36117">MKTTAALAPIAGASIAFYLPLAVVPLVAGSARAAGLSTGSFLVAGVLFELATPRIVARLGYRRSLAAGLLLLGLPALLFLASDATPVLVAANAVRGTGFAIATVAGSALTALAVPARRRGEGVALVGVVSGAGGLVALPLGLWAAHRYGYAPVFVVTAVAPLFALAGLRHLPSADVSDTGRAGSVGWRLPLIFAAGTAAAGVLVTFAPLAIGATIAPIALFVQPAVTTAARWIAGRVGDRIGQSALLLPGILLSAGGMAAFAGTGSAALVLLGAATFGAGFGILQNVTLTMMYARVPRSSYSAVSAVWNAAYDLGMAAGALGVGALIPAVGYPAAFLLTAAAMLSTILLAGSRKASVPMRAVPDMG</sequence>
<feature type="transmembrane region" description="Helical" evidence="5">
    <location>
        <begin position="7"/>
        <end position="28"/>
    </location>
</feature>
<dbReference type="InterPro" id="IPR052714">
    <property type="entry name" value="MFS_Exporter"/>
</dbReference>
<keyword evidence="3 5" id="KW-1133">Transmembrane helix</keyword>
<feature type="domain" description="Major facilitator superfamily (MFS) profile" evidence="6">
    <location>
        <begin position="153"/>
        <end position="366"/>
    </location>
</feature>
<gene>
    <name evidence="7" type="ORF">ACFQS1_10850</name>
</gene>
<evidence type="ECO:0000256" key="5">
    <source>
        <dbReference type="SAM" id="Phobius"/>
    </source>
</evidence>
<dbReference type="EMBL" id="JBHTBJ010000006">
    <property type="protein sequence ID" value="MFC7274479.1"/>
    <property type="molecule type" value="Genomic_DNA"/>
</dbReference>
<feature type="transmembrane region" description="Helical" evidence="5">
    <location>
        <begin position="93"/>
        <end position="116"/>
    </location>
</feature>
<dbReference type="InterPro" id="IPR036259">
    <property type="entry name" value="MFS_trans_sf"/>
</dbReference>
<dbReference type="PANTHER" id="PTHR23531:SF1">
    <property type="entry name" value="QUINOLENE RESISTANCE PROTEIN NORA"/>
    <property type="match status" value="1"/>
</dbReference>
<accession>A0ABW2HMR5</accession>
<feature type="transmembrane region" description="Helical" evidence="5">
    <location>
        <begin position="215"/>
        <end position="234"/>
    </location>
</feature>
<keyword evidence="8" id="KW-1185">Reference proteome</keyword>
<feature type="transmembrane region" description="Helical" evidence="5">
    <location>
        <begin position="246"/>
        <end position="263"/>
    </location>
</feature>
<feature type="transmembrane region" description="Helical" evidence="5">
    <location>
        <begin position="150"/>
        <end position="168"/>
    </location>
</feature>
<dbReference type="Pfam" id="PF07690">
    <property type="entry name" value="MFS_1"/>
    <property type="match status" value="1"/>
</dbReference>
<evidence type="ECO:0000256" key="3">
    <source>
        <dbReference type="ARBA" id="ARBA00022989"/>
    </source>
</evidence>
<dbReference type="InterPro" id="IPR020846">
    <property type="entry name" value="MFS_dom"/>
</dbReference>
<feature type="transmembrane region" description="Helical" evidence="5">
    <location>
        <begin position="123"/>
        <end position="144"/>
    </location>
</feature>
<evidence type="ECO:0000256" key="1">
    <source>
        <dbReference type="ARBA" id="ARBA00004651"/>
    </source>
</evidence>
<evidence type="ECO:0000259" key="6">
    <source>
        <dbReference type="PROSITE" id="PS50850"/>
    </source>
</evidence>
<dbReference type="InterPro" id="IPR011701">
    <property type="entry name" value="MFS"/>
</dbReference>
<dbReference type="SUPFAM" id="SSF103473">
    <property type="entry name" value="MFS general substrate transporter"/>
    <property type="match status" value="1"/>
</dbReference>
<dbReference type="Proteomes" id="UP001596548">
    <property type="component" value="Unassembled WGS sequence"/>
</dbReference>
<dbReference type="Gene3D" id="1.20.1250.20">
    <property type="entry name" value="MFS general substrate transporter like domains"/>
    <property type="match status" value="1"/>
</dbReference>
<comment type="subcellular location">
    <subcellularLocation>
        <location evidence="1">Cell membrane</location>
        <topology evidence="1">Multi-pass membrane protein</topology>
    </subcellularLocation>
</comment>
<feature type="transmembrane region" description="Helical" evidence="5">
    <location>
        <begin position="269"/>
        <end position="294"/>
    </location>
</feature>
<evidence type="ECO:0000313" key="8">
    <source>
        <dbReference type="Proteomes" id="UP001596548"/>
    </source>
</evidence>
<evidence type="ECO:0000313" key="7">
    <source>
        <dbReference type="EMBL" id="MFC7274479.1"/>
    </source>
</evidence>